<feature type="transmembrane region" description="Helical" evidence="7">
    <location>
        <begin position="151"/>
        <end position="170"/>
    </location>
</feature>
<feature type="transmembrane region" description="Helical" evidence="7">
    <location>
        <begin position="125"/>
        <end position="145"/>
    </location>
</feature>
<dbReference type="InterPro" id="IPR037185">
    <property type="entry name" value="EmrE-like"/>
</dbReference>
<evidence type="ECO:0000313" key="9">
    <source>
        <dbReference type="EMBL" id="NMD99690.1"/>
    </source>
</evidence>
<evidence type="ECO:0000256" key="1">
    <source>
        <dbReference type="ARBA" id="ARBA00004651"/>
    </source>
</evidence>
<dbReference type="SUPFAM" id="SSF103481">
    <property type="entry name" value="Multidrug resistance efflux transporter EmrE"/>
    <property type="match status" value="2"/>
</dbReference>
<sequence length="306" mass="31905">MSRYRYPLLVFLGGACYGILSTIVKLAYAAGIDRSGVSSGQFFFGGLLLLIPAWRARPRQLTARQVLVMLAAGVPTGGTTLFYYHALVSVSASLAVVLLFQYIVIALVLEAILRRAWPARQKLAALVLLLPGSLLASGVLTGVPLTADVRGVVLGLLAALSYAVVLLVSGTVAREVPPVCKAAVMACGGAAVVFTALPPTFLTSADAFLAVLPYGLPLGLFGVTLPPLLFAIGIPHTGLGLAGILTTSELVIAMLSAHFVLGEAVSPLAWLGIALIFGGILVGNRTSAPQKKSRADLHEACEMRYN</sequence>
<keyword evidence="4 7" id="KW-0812">Transmembrane</keyword>
<keyword evidence="3" id="KW-1003">Cell membrane</keyword>
<dbReference type="PANTHER" id="PTHR42920:SF5">
    <property type="entry name" value="EAMA DOMAIN-CONTAINING PROTEIN"/>
    <property type="match status" value="1"/>
</dbReference>
<keyword evidence="5 7" id="KW-1133">Transmembrane helix</keyword>
<gene>
    <name evidence="9" type="ORF">HF878_09515</name>
</gene>
<organism evidence="9 10">
    <name type="scientific">Selenomonas bovis</name>
    <dbReference type="NCBI Taxonomy" id="416586"/>
    <lineage>
        <taxon>Bacteria</taxon>
        <taxon>Bacillati</taxon>
        <taxon>Bacillota</taxon>
        <taxon>Negativicutes</taxon>
        <taxon>Selenomonadales</taxon>
        <taxon>Selenomonadaceae</taxon>
        <taxon>Selenomonas</taxon>
    </lineage>
</organism>
<feature type="transmembrane region" description="Helical" evidence="7">
    <location>
        <begin position="66"/>
        <end position="86"/>
    </location>
</feature>
<dbReference type="AlphaFoldDB" id="A0A848B6B4"/>
<accession>A0A848B6B4</accession>
<comment type="similarity">
    <text evidence="2">Belongs to the EamA transporter family.</text>
</comment>
<dbReference type="Proteomes" id="UP000543804">
    <property type="component" value="Unassembled WGS sequence"/>
</dbReference>
<proteinExistence type="inferred from homology"/>
<feature type="domain" description="EamA" evidence="8">
    <location>
        <begin position="150"/>
        <end position="282"/>
    </location>
</feature>
<dbReference type="Pfam" id="PF00892">
    <property type="entry name" value="EamA"/>
    <property type="match status" value="2"/>
</dbReference>
<dbReference type="GO" id="GO:0005886">
    <property type="term" value="C:plasma membrane"/>
    <property type="evidence" value="ECO:0007669"/>
    <property type="project" value="UniProtKB-SubCell"/>
</dbReference>
<feature type="transmembrane region" description="Helical" evidence="7">
    <location>
        <begin position="39"/>
        <end position="54"/>
    </location>
</feature>
<reference evidence="9 10" key="1">
    <citation type="submission" date="2020-04" db="EMBL/GenBank/DDBJ databases">
        <authorList>
            <person name="Hitch T.C.A."/>
            <person name="Wylensek D."/>
            <person name="Clavel T."/>
        </authorList>
    </citation>
    <scope>NUCLEOTIDE SEQUENCE [LARGE SCALE GENOMIC DNA]</scope>
    <source>
        <strain evidence="9 10">PG-130-P53-12</strain>
    </source>
</reference>
<keyword evidence="6 7" id="KW-0472">Membrane</keyword>
<dbReference type="RefSeq" id="WP_170077934.1">
    <property type="nucleotide sequence ID" value="NZ_JABAFA010000047.1"/>
</dbReference>
<dbReference type="Gene3D" id="1.10.3730.20">
    <property type="match status" value="1"/>
</dbReference>
<feature type="transmembrane region" description="Helical" evidence="7">
    <location>
        <begin position="239"/>
        <end position="261"/>
    </location>
</feature>
<comment type="caution">
    <text evidence="9">The sequence shown here is derived from an EMBL/GenBank/DDBJ whole genome shotgun (WGS) entry which is preliminary data.</text>
</comment>
<dbReference type="PANTHER" id="PTHR42920">
    <property type="entry name" value="OS03G0707200 PROTEIN-RELATED"/>
    <property type="match status" value="1"/>
</dbReference>
<name>A0A848B6B4_9FIRM</name>
<feature type="domain" description="EamA" evidence="8">
    <location>
        <begin position="8"/>
        <end position="137"/>
    </location>
</feature>
<feature type="transmembrane region" description="Helical" evidence="7">
    <location>
        <begin position="267"/>
        <end position="284"/>
    </location>
</feature>
<evidence type="ECO:0000256" key="5">
    <source>
        <dbReference type="ARBA" id="ARBA00022989"/>
    </source>
</evidence>
<evidence type="ECO:0000259" key="8">
    <source>
        <dbReference type="Pfam" id="PF00892"/>
    </source>
</evidence>
<dbReference type="EMBL" id="JABAFA010000047">
    <property type="protein sequence ID" value="NMD99690.1"/>
    <property type="molecule type" value="Genomic_DNA"/>
</dbReference>
<evidence type="ECO:0000256" key="4">
    <source>
        <dbReference type="ARBA" id="ARBA00022692"/>
    </source>
</evidence>
<protein>
    <submittedName>
        <fullName evidence="9">DMT family transporter</fullName>
    </submittedName>
</protein>
<comment type="subcellular location">
    <subcellularLocation>
        <location evidence="1">Cell membrane</location>
        <topology evidence="1">Multi-pass membrane protein</topology>
    </subcellularLocation>
</comment>
<feature type="transmembrane region" description="Helical" evidence="7">
    <location>
        <begin position="182"/>
        <end position="201"/>
    </location>
</feature>
<feature type="transmembrane region" description="Helical" evidence="7">
    <location>
        <begin position="207"/>
        <end position="232"/>
    </location>
</feature>
<feature type="transmembrane region" description="Helical" evidence="7">
    <location>
        <begin position="92"/>
        <end position="113"/>
    </location>
</feature>
<evidence type="ECO:0000313" key="10">
    <source>
        <dbReference type="Proteomes" id="UP000543804"/>
    </source>
</evidence>
<keyword evidence="10" id="KW-1185">Reference proteome</keyword>
<dbReference type="InterPro" id="IPR051258">
    <property type="entry name" value="Diverse_Substrate_Transporter"/>
</dbReference>
<evidence type="ECO:0000256" key="7">
    <source>
        <dbReference type="SAM" id="Phobius"/>
    </source>
</evidence>
<evidence type="ECO:0000256" key="2">
    <source>
        <dbReference type="ARBA" id="ARBA00007362"/>
    </source>
</evidence>
<dbReference type="PROSITE" id="PS51257">
    <property type="entry name" value="PROKAR_LIPOPROTEIN"/>
    <property type="match status" value="1"/>
</dbReference>
<dbReference type="InterPro" id="IPR000620">
    <property type="entry name" value="EamA_dom"/>
</dbReference>
<evidence type="ECO:0000256" key="6">
    <source>
        <dbReference type="ARBA" id="ARBA00023136"/>
    </source>
</evidence>
<evidence type="ECO:0000256" key="3">
    <source>
        <dbReference type="ARBA" id="ARBA00022475"/>
    </source>
</evidence>